<evidence type="ECO:0000313" key="6">
    <source>
        <dbReference type="Proteomes" id="UP000539350"/>
    </source>
</evidence>
<dbReference type="PRINTS" id="PR00081">
    <property type="entry name" value="GDHRDH"/>
</dbReference>
<dbReference type="PROSITE" id="PS00061">
    <property type="entry name" value="ADH_SHORT"/>
    <property type="match status" value="1"/>
</dbReference>
<dbReference type="EMBL" id="JACFXU010000015">
    <property type="protein sequence ID" value="MBA6413723.1"/>
    <property type="molecule type" value="Genomic_DNA"/>
</dbReference>
<reference evidence="5 6" key="1">
    <citation type="submission" date="2020-07" db="EMBL/GenBank/DDBJ databases">
        <title>Halieaceae bacterium, F7430, whole genome shotgun sequencing project.</title>
        <authorList>
            <person name="Jiang S."/>
            <person name="Liu Z.W."/>
            <person name="Du Z.J."/>
        </authorList>
    </citation>
    <scope>NUCLEOTIDE SEQUENCE [LARGE SCALE GENOMIC DNA]</scope>
    <source>
        <strain evidence="5 6">F7430</strain>
    </source>
</reference>
<accession>A0A7W2TXF6</accession>
<proteinExistence type="inferred from homology"/>
<dbReference type="GO" id="GO:0047936">
    <property type="term" value="F:glucose 1-dehydrogenase [NAD(P)+] activity"/>
    <property type="evidence" value="ECO:0007669"/>
    <property type="project" value="UniProtKB-EC"/>
</dbReference>
<dbReference type="CDD" id="cd05233">
    <property type="entry name" value="SDR_c"/>
    <property type="match status" value="1"/>
</dbReference>
<evidence type="ECO:0000259" key="4">
    <source>
        <dbReference type="SMART" id="SM00822"/>
    </source>
</evidence>
<dbReference type="NCBIfam" id="NF005559">
    <property type="entry name" value="PRK07231.1"/>
    <property type="match status" value="1"/>
</dbReference>
<dbReference type="Gene3D" id="3.40.50.720">
    <property type="entry name" value="NAD(P)-binding Rossmann-like Domain"/>
    <property type="match status" value="1"/>
</dbReference>
<dbReference type="EC" id="1.1.1.47" evidence="5"/>
<keyword evidence="6" id="KW-1185">Reference proteome</keyword>
<gene>
    <name evidence="5" type="ORF">H2508_11440</name>
</gene>
<dbReference type="InterPro" id="IPR036291">
    <property type="entry name" value="NAD(P)-bd_dom_sf"/>
</dbReference>
<dbReference type="PRINTS" id="PR00080">
    <property type="entry name" value="SDRFAMILY"/>
</dbReference>
<dbReference type="SMART" id="SM00822">
    <property type="entry name" value="PKS_KR"/>
    <property type="match status" value="1"/>
</dbReference>
<dbReference type="SUPFAM" id="SSF51735">
    <property type="entry name" value="NAD(P)-binding Rossmann-fold domains"/>
    <property type="match status" value="1"/>
</dbReference>
<dbReference type="InterPro" id="IPR002347">
    <property type="entry name" value="SDR_fam"/>
</dbReference>
<comment type="caution">
    <text evidence="5">The sequence shown here is derived from an EMBL/GenBank/DDBJ whole genome shotgun (WGS) entry which is preliminary data.</text>
</comment>
<sequence>MSVMAQFSLTGRIALVTGASSGIGYTVAKGLAEAGASVVVAARRVERLESLVREIEDKGGKALAVTMDVTDKASIEAAFNQAEVALGTVDVIINNAGVADPKHFLKIDDDSLDFVMDTNFKGVWHVAQEASRRLLAAQLPGSIINIASVLGLAAHPGQTSYCSSKAAVIQLTKSLSLDLVRHNIRVNAIAPGWFKTEINSDYFDSPAGQAYIEQMPAQRLGQLEELLGPIILLASEAGSFVNGTVLPVDGAHLARMV</sequence>
<dbReference type="RefSeq" id="WP_182173626.1">
    <property type="nucleotide sequence ID" value="NZ_JACFXU010000015.1"/>
</dbReference>
<comment type="similarity">
    <text evidence="1 3">Belongs to the short-chain dehydrogenases/reductases (SDR) family.</text>
</comment>
<dbReference type="InterPro" id="IPR020904">
    <property type="entry name" value="Sc_DH/Rdtase_CS"/>
</dbReference>
<feature type="domain" description="Ketoreductase" evidence="4">
    <location>
        <begin position="12"/>
        <end position="193"/>
    </location>
</feature>
<dbReference type="PANTHER" id="PTHR43669">
    <property type="entry name" value="5-KETO-D-GLUCONATE 5-REDUCTASE"/>
    <property type="match status" value="1"/>
</dbReference>
<dbReference type="Pfam" id="PF00106">
    <property type="entry name" value="adh_short"/>
    <property type="match status" value="1"/>
</dbReference>
<dbReference type="PANTHER" id="PTHR43669:SF3">
    <property type="entry name" value="ALCOHOL DEHYDROGENASE, PUTATIVE (AFU_ORTHOLOGUE AFUA_3G03445)-RELATED"/>
    <property type="match status" value="1"/>
</dbReference>
<dbReference type="Proteomes" id="UP000539350">
    <property type="component" value="Unassembled WGS sequence"/>
</dbReference>
<dbReference type="AlphaFoldDB" id="A0A7W2TXF6"/>
<evidence type="ECO:0000256" key="1">
    <source>
        <dbReference type="ARBA" id="ARBA00006484"/>
    </source>
</evidence>
<protein>
    <submittedName>
        <fullName evidence="5">Glucose 1-dehydrogenase</fullName>
        <ecNumber evidence="5">1.1.1.47</ecNumber>
    </submittedName>
</protein>
<evidence type="ECO:0000256" key="3">
    <source>
        <dbReference type="RuleBase" id="RU000363"/>
    </source>
</evidence>
<name>A0A7W2TXF6_9GAMM</name>
<evidence type="ECO:0000313" key="5">
    <source>
        <dbReference type="EMBL" id="MBA6413723.1"/>
    </source>
</evidence>
<dbReference type="InterPro" id="IPR057326">
    <property type="entry name" value="KR_dom"/>
</dbReference>
<keyword evidence="2 5" id="KW-0560">Oxidoreductase</keyword>
<dbReference type="FunFam" id="3.40.50.720:FF:000084">
    <property type="entry name" value="Short-chain dehydrogenase reductase"/>
    <property type="match status" value="1"/>
</dbReference>
<organism evidence="5 6">
    <name type="scientific">Sediminihaliea albiluteola</name>
    <dbReference type="NCBI Taxonomy" id="2758564"/>
    <lineage>
        <taxon>Bacteria</taxon>
        <taxon>Pseudomonadati</taxon>
        <taxon>Pseudomonadota</taxon>
        <taxon>Gammaproteobacteria</taxon>
        <taxon>Cellvibrionales</taxon>
        <taxon>Halieaceae</taxon>
        <taxon>Sediminihaliea</taxon>
    </lineage>
</organism>
<evidence type="ECO:0000256" key="2">
    <source>
        <dbReference type="ARBA" id="ARBA00023002"/>
    </source>
</evidence>